<accession>A0A1Z4BXC7</accession>
<dbReference type="AlphaFoldDB" id="A0A1Z4BXC7"/>
<dbReference type="EMBL" id="CP022129">
    <property type="protein sequence ID" value="ASF45909.1"/>
    <property type="molecule type" value="Genomic_DNA"/>
</dbReference>
<protein>
    <submittedName>
        <fullName evidence="2">Uncharacterized protein</fullName>
    </submittedName>
</protein>
<organism evidence="2 3">
    <name type="scientific">Methylovulum psychrotolerans</name>
    <dbReference type="NCBI Taxonomy" id="1704499"/>
    <lineage>
        <taxon>Bacteria</taxon>
        <taxon>Pseudomonadati</taxon>
        <taxon>Pseudomonadota</taxon>
        <taxon>Gammaproteobacteria</taxon>
        <taxon>Methylococcales</taxon>
        <taxon>Methylococcaceae</taxon>
        <taxon>Methylovulum</taxon>
    </lineage>
</organism>
<dbReference type="KEGG" id="mpsy:CEK71_07365"/>
<dbReference type="OrthoDB" id="9830136at2"/>
<keyword evidence="1" id="KW-0732">Signal</keyword>
<evidence type="ECO:0000313" key="2">
    <source>
        <dbReference type="EMBL" id="ASF45909.1"/>
    </source>
</evidence>
<dbReference type="Proteomes" id="UP000197019">
    <property type="component" value="Chromosome"/>
</dbReference>
<sequence length="229" mass="24368">MKTLRNAVTALLTVGTLAGATAASALPANWSDQLPAWTSTASSCAIDESSASKYEVTGTQFRFLGNNVSNFGLFSAAAKQSLSSINITPNYQPITVRCNVTPVYDYVPAIPPAAGDFVGTPASWISADWNSLIVGYKDTDGISAKAQVSASLKKISRTTMTESTIATFNSNLSANVAANEDVIQFNHKFDFHANDYYVEINLIRQDATVTTPVAYSVRLAKGSVGTILH</sequence>
<evidence type="ECO:0000256" key="1">
    <source>
        <dbReference type="SAM" id="SignalP"/>
    </source>
</evidence>
<dbReference type="RefSeq" id="WP_088618784.1">
    <property type="nucleotide sequence ID" value="NZ_CP022129.1"/>
</dbReference>
<name>A0A1Z4BXC7_9GAMM</name>
<gene>
    <name evidence="2" type="ORF">CEK71_07365</name>
</gene>
<feature type="chain" id="PRO_5013165072" evidence="1">
    <location>
        <begin position="26"/>
        <end position="229"/>
    </location>
</feature>
<feature type="signal peptide" evidence="1">
    <location>
        <begin position="1"/>
        <end position="25"/>
    </location>
</feature>
<keyword evidence="3" id="KW-1185">Reference proteome</keyword>
<proteinExistence type="predicted"/>
<evidence type="ECO:0000313" key="3">
    <source>
        <dbReference type="Proteomes" id="UP000197019"/>
    </source>
</evidence>
<reference evidence="2 3" key="1">
    <citation type="submission" date="2017-06" db="EMBL/GenBank/DDBJ databases">
        <title>Genome Sequencing of the methanotroph Methylovulum psychrotolerants str. HV10-M2 isolated from a high-altitude environment.</title>
        <authorList>
            <person name="Mateos-Rivera A."/>
        </authorList>
    </citation>
    <scope>NUCLEOTIDE SEQUENCE [LARGE SCALE GENOMIC DNA]</scope>
    <source>
        <strain evidence="2 3">HV10_M2</strain>
    </source>
</reference>